<accession>A0A1B9F7D7</accession>
<gene>
    <name evidence="1" type="ORF">DBT_0728</name>
</gene>
<protein>
    <submittedName>
        <fullName evidence="1">Uncharacterized protein</fullName>
    </submittedName>
</protein>
<dbReference type="AlphaFoldDB" id="A0A1B9F7D7"/>
<proteinExistence type="predicted"/>
<organism evidence="1 2">
    <name type="scientific">Dissulfuribacter thermophilus</name>
    <dbReference type="NCBI Taxonomy" id="1156395"/>
    <lineage>
        <taxon>Bacteria</taxon>
        <taxon>Pseudomonadati</taxon>
        <taxon>Thermodesulfobacteriota</taxon>
        <taxon>Dissulfuribacteria</taxon>
        <taxon>Dissulfuribacterales</taxon>
        <taxon>Dissulfuribacteraceae</taxon>
        <taxon>Dissulfuribacter</taxon>
    </lineage>
</organism>
<dbReference type="Proteomes" id="UP000093080">
    <property type="component" value="Unassembled WGS sequence"/>
</dbReference>
<keyword evidence="2" id="KW-1185">Reference proteome</keyword>
<sequence>MVLRDWQFLGLQLFAGLIKKKQRTWDWFSNEDISVSS</sequence>
<comment type="caution">
    <text evidence="1">The sequence shown here is derived from an EMBL/GenBank/DDBJ whole genome shotgun (WGS) entry which is preliminary data.</text>
</comment>
<dbReference type="STRING" id="1156395.DBT_0728"/>
<dbReference type="EMBL" id="MAGO01000003">
    <property type="protein sequence ID" value="OCC15803.1"/>
    <property type="molecule type" value="Genomic_DNA"/>
</dbReference>
<reference evidence="1 2" key="1">
    <citation type="submission" date="2016-06" db="EMBL/GenBank/DDBJ databases">
        <title>Respiratory ammonification of nitrate coupled to the oxidation of elemental sulfur in deep-sea autotrophic thermophilic bacteria.</title>
        <authorList>
            <person name="Slobodkina G.B."/>
            <person name="Mardanov A.V."/>
            <person name="Ravin N.V."/>
            <person name="Frolova A.A."/>
            <person name="Viryasiv M.B."/>
            <person name="Chernyh N.A."/>
            <person name="Bonch-Osmolovskaya E.A."/>
            <person name="Slobodkin A.I."/>
        </authorList>
    </citation>
    <scope>NUCLEOTIDE SEQUENCE [LARGE SCALE GENOMIC DNA]</scope>
    <source>
        <strain evidence="1 2">S69</strain>
    </source>
</reference>
<evidence type="ECO:0000313" key="1">
    <source>
        <dbReference type="EMBL" id="OCC15803.1"/>
    </source>
</evidence>
<evidence type="ECO:0000313" key="2">
    <source>
        <dbReference type="Proteomes" id="UP000093080"/>
    </source>
</evidence>
<name>A0A1B9F7D7_9BACT</name>